<dbReference type="Proteomes" id="UP000004968">
    <property type="component" value="Unassembled WGS sequence"/>
</dbReference>
<comment type="caution">
    <text evidence="2">The sequence shown here is derived from an EMBL/GenBank/DDBJ whole genome shotgun (WGS) entry which is preliminary data.</text>
</comment>
<evidence type="ECO:0000313" key="2">
    <source>
        <dbReference type="EMBL" id="EFC98980.1"/>
    </source>
</evidence>
<organism evidence="2 3">
    <name type="scientific">Hungatella hathewayi DSM 13479</name>
    <dbReference type="NCBI Taxonomy" id="566550"/>
    <lineage>
        <taxon>Bacteria</taxon>
        <taxon>Bacillati</taxon>
        <taxon>Bacillota</taxon>
        <taxon>Clostridia</taxon>
        <taxon>Lachnospirales</taxon>
        <taxon>Lachnospiraceae</taxon>
        <taxon>Hungatella</taxon>
    </lineage>
</organism>
<sequence length="42" mass="4607">MNNREVTISIEGPRGPKACDHAGGLPGKQRNLIINFKKEVFA</sequence>
<accession>D3AGS3</accession>
<gene>
    <name evidence="2" type="ORF">CLOSTHATH_02809</name>
</gene>
<dbReference type="EMBL" id="ACIO01000226">
    <property type="protein sequence ID" value="EFC98980.1"/>
    <property type="molecule type" value="Genomic_DNA"/>
</dbReference>
<reference evidence="2 3" key="1">
    <citation type="submission" date="2010-01" db="EMBL/GenBank/DDBJ databases">
        <authorList>
            <person name="Weinstock G."/>
            <person name="Sodergren E."/>
            <person name="Clifton S."/>
            <person name="Fulton L."/>
            <person name="Fulton B."/>
            <person name="Courtney L."/>
            <person name="Fronick C."/>
            <person name="Harrison M."/>
            <person name="Strong C."/>
            <person name="Farmer C."/>
            <person name="Delahaunty K."/>
            <person name="Markovic C."/>
            <person name="Hall O."/>
            <person name="Minx P."/>
            <person name="Tomlinson C."/>
            <person name="Mitreva M."/>
            <person name="Nelson J."/>
            <person name="Hou S."/>
            <person name="Wollam A."/>
            <person name="Pepin K.H."/>
            <person name="Johnson M."/>
            <person name="Bhonagiri V."/>
            <person name="Nash W.E."/>
            <person name="Warren W."/>
            <person name="Chinwalla A."/>
            <person name="Mardis E.R."/>
            <person name="Wilson R.K."/>
        </authorList>
    </citation>
    <scope>NUCLEOTIDE SEQUENCE [LARGE SCALE GENOMIC DNA]</scope>
    <source>
        <strain evidence="2 3">DSM 13479</strain>
    </source>
</reference>
<evidence type="ECO:0000256" key="1">
    <source>
        <dbReference type="SAM" id="MobiDB-lite"/>
    </source>
</evidence>
<dbReference type="AlphaFoldDB" id="D3AGS3"/>
<evidence type="ECO:0000313" key="3">
    <source>
        <dbReference type="Proteomes" id="UP000004968"/>
    </source>
</evidence>
<name>D3AGS3_9FIRM</name>
<dbReference type="HOGENOM" id="CLU_3252632_0_0_9"/>
<proteinExistence type="predicted"/>
<feature type="region of interest" description="Disordered" evidence="1">
    <location>
        <begin position="1"/>
        <end position="23"/>
    </location>
</feature>
<protein>
    <submittedName>
        <fullName evidence="2">Uncharacterized protein</fullName>
    </submittedName>
</protein>